<reference evidence="1 2" key="1">
    <citation type="submission" date="2019-02" db="EMBL/GenBank/DDBJ databases">
        <title>Deep-cultivation of Planctomycetes and their phenomic and genomic characterization uncovers novel biology.</title>
        <authorList>
            <person name="Wiegand S."/>
            <person name="Jogler M."/>
            <person name="Boedeker C."/>
            <person name="Pinto D."/>
            <person name="Vollmers J."/>
            <person name="Rivas-Marin E."/>
            <person name="Kohn T."/>
            <person name="Peeters S.H."/>
            <person name="Heuer A."/>
            <person name="Rast P."/>
            <person name="Oberbeckmann S."/>
            <person name="Bunk B."/>
            <person name="Jeske O."/>
            <person name="Meyerdierks A."/>
            <person name="Storesund J.E."/>
            <person name="Kallscheuer N."/>
            <person name="Luecker S."/>
            <person name="Lage O.M."/>
            <person name="Pohl T."/>
            <person name="Merkel B.J."/>
            <person name="Hornburger P."/>
            <person name="Mueller R.-W."/>
            <person name="Bruemmer F."/>
            <person name="Labrenz M."/>
            <person name="Spormann A.M."/>
            <person name="Op den Camp H."/>
            <person name="Overmann J."/>
            <person name="Amann R."/>
            <person name="Jetten M.S.M."/>
            <person name="Mascher T."/>
            <person name="Medema M.H."/>
            <person name="Devos D.P."/>
            <person name="Kaster A.-K."/>
            <person name="Ovreas L."/>
            <person name="Rohde M."/>
            <person name="Galperin M.Y."/>
            <person name="Jogler C."/>
        </authorList>
    </citation>
    <scope>NUCLEOTIDE SEQUENCE [LARGE SCALE GENOMIC DNA]</scope>
    <source>
        <strain evidence="1 2">ETA_A1</strain>
    </source>
</reference>
<keyword evidence="2" id="KW-1185">Reference proteome</keyword>
<proteinExistence type="predicted"/>
<accession>A0A517XMH9</accession>
<dbReference type="Proteomes" id="UP000319576">
    <property type="component" value="Chromosome"/>
</dbReference>
<name>A0A517XMH9_9BACT</name>
<evidence type="ECO:0000313" key="1">
    <source>
        <dbReference type="EMBL" id="QDU18715.1"/>
    </source>
</evidence>
<dbReference type="EMBL" id="CP036273">
    <property type="protein sequence ID" value="QDU18715.1"/>
    <property type="molecule type" value="Genomic_DNA"/>
</dbReference>
<dbReference type="Gene3D" id="1.20.120.10">
    <property type="entry name" value="Cytochrome c/b562"/>
    <property type="match status" value="1"/>
</dbReference>
<evidence type="ECO:0008006" key="3">
    <source>
        <dbReference type="Google" id="ProtNLM"/>
    </source>
</evidence>
<dbReference type="RefSeq" id="WP_145234183.1">
    <property type="nucleotide sequence ID" value="NZ_CP036273.1"/>
</dbReference>
<dbReference type="AlphaFoldDB" id="A0A517XMH9"/>
<protein>
    <recommendedName>
        <fullName evidence="3">Cytochrome c</fullName>
    </recommendedName>
</protein>
<dbReference type="GO" id="GO:0009055">
    <property type="term" value="F:electron transfer activity"/>
    <property type="evidence" value="ECO:0007669"/>
    <property type="project" value="InterPro"/>
</dbReference>
<sequence length="150" mass="16745">MRRTVRPVLWSAVALVTVGVGSAQERPAQPKQKQLPVMVRKLTHAQKVLEALAREDYTLLATHADGLAACVKDVTWRINDTERYLMFSNDFGREVASLQKAAKDKRGDAATLAFIDMTMTCVKCHRYLRDEGISRVPDLGPLAPRTRPAE</sequence>
<dbReference type="OrthoDB" id="287770at2"/>
<evidence type="ECO:0000313" key="2">
    <source>
        <dbReference type="Proteomes" id="UP000319576"/>
    </source>
</evidence>
<dbReference type="InterPro" id="IPR010980">
    <property type="entry name" value="Cyt_c/b562"/>
</dbReference>
<dbReference type="KEGG" id="uli:ETAA1_06080"/>
<gene>
    <name evidence="1" type="ORF">ETAA1_06080</name>
</gene>
<organism evidence="1 2">
    <name type="scientific">Urbifossiella limnaea</name>
    <dbReference type="NCBI Taxonomy" id="2528023"/>
    <lineage>
        <taxon>Bacteria</taxon>
        <taxon>Pseudomonadati</taxon>
        <taxon>Planctomycetota</taxon>
        <taxon>Planctomycetia</taxon>
        <taxon>Gemmatales</taxon>
        <taxon>Gemmataceae</taxon>
        <taxon>Urbifossiella</taxon>
    </lineage>
</organism>
<dbReference type="GO" id="GO:0022900">
    <property type="term" value="P:electron transport chain"/>
    <property type="evidence" value="ECO:0007669"/>
    <property type="project" value="InterPro"/>
</dbReference>
<dbReference type="GO" id="GO:0020037">
    <property type="term" value="F:heme binding"/>
    <property type="evidence" value="ECO:0007669"/>
    <property type="project" value="InterPro"/>
</dbReference>
<dbReference type="SUPFAM" id="SSF47175">
    <property type="entry name" value="Cytochromes"/>
    <property type="match status" value="1"/>
</dbReference>
<dbReference type="GO" id="GO:0005506">
    <property type="term" value="F:iron ion binding"/>
    <property type="evidence" value="ECO:0007669"/>
    <property type="project" value="InterPro"/>
</dbReference>